<feature type="coiled-coil region" evidence="18">
    <location>
        <begin position="370"/>
        <end position="397"/>
    </location>
</feature>
<dbReference type="SUPFAM" id="SSF49599">
    <property type="entry name" value="TRAF domain-like"/>
    <property type="match status" value="3"/>
</dbReference>
<keyword evidence="9" id="KW-0808">Transferase</keyword>
<keyword evidence="14 16" id="KW-0862">Zinc</keyword>
<evidence type="ECO:0000256" key="1">
    <source>
        <dbReference type="ARBA" id="ARBA00000900"/>
    </source>
</evidence>
<dbReference type="PROSITE" id="PS50145">
    <property type="entry name" value="ZF_TRAF"/>
    <property type="match status" value="2"/>
</dbReference>
<dbReference type="InterPro" id="IPR017907">
    <property type="entry name" value="Znf_RING_CS"/>
</dbReference>
<dbReference type="RefSeq" id="XP_040056723.1">
    <property type="nucleotide sequence ID" value="XM_040200789.1"/>
</dbReference>
<dbReference type="GO" id="GO:0009615">
    <property type="term" value="P:response to virus"/>
    <property type="evidence" value="ECO:0007669"/>
    <property type="project" value="Ensembl"/>
</dbReference>
<feature type="region of interest" description="Disordered" evidence="19">
    <location>
        <begin position="555"/>
        <end position="574"/>
    </location>
</feature>
<keyword evidence="11" id="KW-0677">Repeat</keyword>
<dbReference type="InterPro" id="IPR001841">
    <property type="entry name" value="Znf_RING"/>
</dbReference>
<evidence type="ECO:0000313" key="23">
    <source>
        <dbReference type="Ensembl" id="ENSGACP00000022648.1"/>
    </source>
</evidence>
<reference evidence="23 24" key="1">
    <citation type="journal article" date="2021" name="G3 (Bethesda)">
        <title>Improved contiguity of the threespine stickleback genome using long-read sequencing.</title>
        <authorList>
            <person name="Nath S."/>
            <person name="Shaw D.E."/>
            <person name="White M.A."/>
        </authorList>
    </citation>
    <scope>NUCLEOTIDE SEQUENCE [LARGE SCALE GENOMIC DNA]</scope>
    <source>
        <strain evidence="23 24">Lake Benthic</strain>
    </source>
</reference>
<dbReference type="PROSITE" id="PS50144">
    <property type="entry name" value="MATH"/>
    <property type="match status" value="1"/>
</dbReference>
<proteinExistence type="inferred from homology"/>
<feature type="region of interest" description="Disordered" evidence="19">
    <location>
        <begin position="35"/>
        <end position="54"/>
    </location>
</feature>
<evidence type="ECO:0000256" key="11">
    <source>
        <dbReference type="ARBA" id="ARBA00022737"/>
    </source>
</evidence>
<dbReference type="GO" id="GO:0045893">
    <property type="term" value="P:positive regulation of DNA-templated transcription"/>
    <property type="evidence" value="ECO:0007669"/>
    <property type="project" value="Ensembl"/>
</dbReference>
<dbReference type="InterPro" id="IPR027139">
    <property type="entry name" value="TRAF6_RING-HC"/>
</dbReference>
<dbReference type="CTD" id="7189"/>
<dbReference type="InterPro" id="IPR037309">
    <property type="entry name" value="TRAF6_MATH"/>
</dbReference>
<dbReference type="SMART" id="SM00184">
    <property type="entry name" value="RING"/>
    <property type="match status" value="1"/>
</dbReference>
<evidence type="ECO:0000259" key="22">
    <source>
        <dbReference type="PROSITE" id="PS50145"/>
    </source>
</evidence>
<evidence type="ECO:0000256" key="14">
    <source>
        <dbReference type="ARBA" id="ARBA00022833"/>
    </source>
</evidence>
<sequence length="574" mass="64318">MASAESGKGSLQEDSYEGPVGGELSGCALAMMEKERESLLSPSESPGTFISGSSASLQAPAPLQGYDVEFDPPLESKYECPICLMALRNAIQTPCGHRFCKNCIEKSIRDTGQRCPVDNERLLEDQLFPDNFAKREILSLTVRCPNSDCADKMELRHLENHLGRCQFATVPCSQCQQAVRKSRLEEHQTAECQKRPVSCPDCVASFFYEERKLHQQRCPFAIVKCLFCDLELIRDQIESHCDTDCPKAPIACNFSAFGCKESMQRHNLAQHMQEFTQMHMRYMAEFLRGLSLNGTTPKSLWAPAPSAYPEDQGATAALAAVCSGPRGAPSSMSSNSCAPSQPAEGMQRLREMDGRLVKQDHQLRELIILKETQAGQLAELRRRVSLLEDTVKELESQQCHGIFIWRLRGFSAHLRNQEAGQPVVEHSPGFYTGRPGYKLCLRLHLQTPNAPRCSNFISLFVHTMQGAFDGQLSWPFQGTIRLAILDQGPEAQHHVEVMETKPDLQAFQKPLIQRNPKGFGYVTFLHLHQLTQRAFVKDDTLLIRCEVTPRFDNVLHRDGPTVQPRGPEASVSRD</sequence>
<dbReference type="SUPFAM" id="SSF57850">
    <property type="entry name" value="RING/U-box"/>
    <property type="match status" value="1"/>
</dbReference>
<dbReference type="Gene3D" id="3.30.40.10">
    <property type="entry name" value="Zinc/RING finger domain, C3HC4 (zinc finger)"/>
    <property type="match status" value="3"/>
</dbReference>
<dbReference type="GO" id="GO:0042981">
    <property type="term" value="P:regulation of apoptotic process"/>
    <property type="evidence" value="ECO:0007669"/>
    <property type="project" value="InterPro"/>
</dbReference>
<dbReference type="Proteomes" id="UP000007635">
    <property type="component" value="Chromosome II"/>
</dbReference>
<dbReference type="CDD" id="cd03776">
    <property type="entry name" value="MATH_TRAF6"/>
    <property type="match status" value="1"/>
</dbReference>
<dbReference type="InterPro" id="IPR013083">
    <property type="entry name" value="Znf_RING/FYVE/PHD"/>
</dbReference>
<dbReference type="GO" id="GO:0005811">
    <property type="term" value="C:lipid droplet"/>
    <property type="evidence" value="ECO:0007669"/>
    <property type="project" value="UniProtKB-SubCell"/>
</dbReference>
<dbReference type="RefSeq" id="XP_040056712.1">
    <property type="nucleotide sequence ID" value="XM_040200778.1"/>
</dbReference>
<evidence type="ECO:0000256" key="7">
    <source>
        <dbReference type="ARBA" id="ARBA00022490"/>
    </source>
</evidence>
<comment type="similarity">
    <text evidence="6">Belongs to the TNF receptor-associated factor family. A subfamily.</text>
</comment>
<feature type="domain" description="TRAF-type" evidence="22">
    <location>
        <begin position="214"/>
        <end position="268"/>
    </location>
</feature>
<dbReference type="AlphaFoldDB" id="G3PYF8"/>
<keyword evidence="7 16" id="KW-0963">Cytoplasm</keyword>
<dbReference type="FunFam" id="3.30.40.10:FF:000211">
    <property type="entry name" value="TNF receptor-associated factor"/>
    <property type="match status" value="1"/>
</dbReference>
<evidence type="ECO:0000259" key="21">
    <source>
        <dbReference type="PROSITE" id="PS50144"/>
    </source>
</evidence>
<dbReference type="GO" id="GO:0005938">
    <property type="term" value="C:cell cortex"/>
    <property type="evidence" value="ECO:0007669"/>
    <property type="project" value="UniProtKB-SubCell"/>
</dbReference>
<dbReference type="InterPro" id="IPR002083">
    <property type="entry name" value="MATH/TRAF_dom"/>
</dbReference>
<dbReference type="GO" id="GO:0043122">
    <property type="term" value="P:regulation of canonical NF-kappaB signal transduction"/>
    <property type="evidence" value="ECO:0007669"/>
    <property type="project" value="InterPro"/>
</dbReference>
<feature type="region of interest" description="Disordered" evidence="19">
    <location>
        <begin position="1"/>
        <end position="22"/>
    </location>
</feature>
<dbReference type="Pfam" id="PF13923">
    <property type="entry name" value="zf-C3HC4_2"/>
    <property type="match status" value="1"/>
</dbReference>
<dbReference type="GeneID" id="100174890"/>
<evidence type="ECO:0000256" key="4">
    <source>
        <dbReference type="ARBA" id="ARBA00004544"/>
    </source>
</evidence>
<organism evidence="23 24">
    <name type="scientific">Gasterosteus aculeatus aculeatus</name>
    <name type="common">three-spined stickleback</name>
    <dbReference type="NCBI Taxonomy" id="481459"/>
    <lineage>
        <taxon>Eukaryota</taxon>
        <taxon>Metazoa</taxon>
        <taxon>Chordata</taxon>
        <taxon>Craniata</taxon>
        <taxon>Vertebrata</taxon>
        <taxon>Euteleostomi</taxon>
        <taxon>Actinopterygii</taxon>
        <taxon>Neopterygii</taxon>
        <taxon>Teleostei</taxon>
        <taxon>Neoteleostei</taxon>
        <taxon>Acanthomorphata</taxon>
        <taxon>Eupercaria</taxon>
        <taxon>Perciformes</taxon>
        <taxon>Cottioidei</taxon>
        <taxon>Gasterosteales</taxon>
        <taxon>Gasterosteidae</taxon>
        <taxon>Gasterosteus</taxon>
    </lineage>
</organism>
<evidence type="ECO:0000256" key="6">
    <source>
        <dbReference type="ARBA" id="ARBA00006608"/>
    </source>
</evidence>
<keyword evidence="18" id="KW-0175">Coiled coil</keyword>
<protein>
    <recommendedName>
        <fullName evidence="16">TNF receptor-associated factor</fullName>
        <ecNumber evidence="16">2.3.2.27</ecNumber>
    </recommendedName>
</protein>
<dbReference type="GO" id="GO:0061630">
    <property type="term" value="F:ubiquitin protein ligase activity"/>
    <property type="evidence" value="ECO:0007669"/>
    <property type="project" value="UniProtKB-EC"/>
</dbReference>
<dbReference type="GO" id="GO:0008270">
    <property type="term" value="F:zinc ion binding"/>
    <property type="evidence" value="ECO:0007669"/>
    <property type="project" value="UniProtKB-UniRule"/>
</dbReference>
<dbReference type="GeneTree" id="ENSGT00940000155426"/>
<dbReference type="STRING" id="69293.ENSGACP00000022648"/>
<evidence type="ECO:0000256" key="17">
    <source>
        <dbReference type="PROSITE-ProRule" id="PRU00207"/>
    </source>
</evidence>
<comment type="pathway">
    <text evidence="5">Protein modification; protein ubiquitination.</text>
</comment>
<dbReference type="InParanoid" id="G3PYF8"/>
<dbReference type="KEGG" id="gat:100174890"/>
<evidence type="ECO:0000313" key="24">
    <source>
        <dbReference type="Proteomes" id="UP000007635"/>
    </source>
</evidence>
<evidence type="ECO:0000259" key="20">
    <source>
        <dbReference type="PROSITE" id="PS50089"/>
    </source>
</evidence>
<dbReference type="PANTHER" id="PTHR10131">
    <property type="entry name" value="TNF RECEPTOR ASSOCIATED FACTOR"/>
    <property type="match status" value="1"/>
</dbReference>
<dbReference type="eggNOG" id="KOG0297">
    <property type="taxonomic scope" value="Eukaryota"/>
</dbReference>
<feature type="domain" description="MATH" evidence="21">
    <location>
        <begin position="400"/>
        <end position="547"/>
    </location>
</feature>
<dbReference type="PROSITE" id="PS00518">
    <property type="entry name" value="ZF_RING_1"/>
    <property type="match status" value="1"/>
</dbReference>
<dbReference type="InterPro" id="IPR049342">
    <property type="entry name" value="TRAF1-6_MATH_dom"/>
</dbReference>
<reference evidence="23" key="2">
    <citation type="submission" date="2025-08" db="UniProtKB">
        <authorList>
            <consortium name="Ensembl"/>
        </authorList>
    </citation>
    <scope>IDENTIFICATION</scope>
</reference>
<dbReference type="FunFam" id="3.30.40.10:FF:000179">
    <property type="entry name" value="TNF receptor-associated factor"/>
    <property type="match status" value="1"/>
</dbReference>
<dbReference type="OMA" id="FMHLQAL"/>
<feature type="domain" description="RING-type" evidence="20">
    <location>
        <begin position="80"/>
        <end position="119"/>
    </location>
</feature>
<dbReference type="Gene3D" id="2.60.210.10">
    <property type="entry name" value="Apoptosis, Tumor Necrosis Factor Receptor Associated Protein 2, Chain A"/>
    <property type="match status" value="1"/>
</dbReference>
<dbReference type="InterPro" id="IPR008974">
    <property type="entry name" value="TRAF-like"/>
</dbReference>
<dbReference type="Pfam" id="PF02176">
    <property type="entry name" value="zf-TRAF"/>
    <property type="match status" value="2"/>
</dbReference>
<keyword evidence="8" id="KW-0551">Lipid droplet</keyword>
<accession>G3PYF8</accession>
<dbReference type="GO" id="GO:0030593">
    <property type="term" value="P:neutrophil chemotaxis"/>
    <property type="evidence" value="ECO:0007669"/>
    <property type="project" value="Ensembl"/>
</dbReference>
<comment type="subcellular location">
    <subcellularLocation>
        <location evidence="4">Cytoplasm</location>
        <location evidence="4">Cell cortex</location>
    </subcellularLocation>
    <subcellularLocation>
        <location evidence="3">Lipid droplet</location>
    </subcellularLocation>
    <subcellularLocation>
        <location evidence="2">Nucleus</location>
    </subcellularLocation>
</comment>
<evidence type="ECO:0000256" key="12">
    <source>
        <dbReference type="ARBA" id="ARBA00022771"/>
    </source>
</evidence>
<dbReference type="GO" id="GO:0005164">
    <property type="term" value="F:tumor necrosis factor receptor binding"/>
    <property type="evidence" value="ECO:0007669"/>
    <property type="project" value="UniProtKB-UniRule"/>
</dbReference>
<comment type="catalytic activity">
    <reaction evidence="1 16">
        <text>S-ubiquitinyl-[E2 ubiquitin-conjugating enzyme]-L-cysteine + [acceptor protein]-L-lysine = [E2 ubiquitin-conjugating enzyme]-L-cysteine + N(6)-ubiquitinyl-[acceptor protein]-L-lysine.</text>
        <dbReference type="EC" id="2.3.2.27"/>
    </reaction>
</comment>
<name>G3PYF8_GASAC</name>
<evidence type="ECO:0000256" key="19">
    <source>
        <dbReference type="SAM" id="MobiDB-lite"/>
    </source>
</evidence>
<evidence type="ECO:0000256" key="2">
    <source>
        <dbReference type="ARBA" id="ARBA00004123"/>
    </source>
</evidence>
<dbReference type="FunFam" id="2.60.210.10:FF:000010">
    <property type="entry name" value="TNF receptor-associated factor"/>
    <property type="match status" value="1"/>
</dbReference>
<evidence type="ECO:0000256" key="10">
    <source>
        <dbReference type="ARBA" id="ARBA00022723"/>
    </source>
</evidence>
<dbReference type="Bgee" id="ENSGACG00000017142">
    <property type="expression patterns" value="Expressed in mesonephros and 13 other cell types or tissues"/>
</dbReference>
<keyword evidence="15" id="KW-0539">Nucleus</keyword>
<evidence type="ECO:0000256" key="13">
    <source>
        <dbReference type="ARBA" id="ARBA00022786"/>
    </source>
</evidence>
<evidence type="ECO:0000256" key="5">
    <source>
        <dbReference type="ARBA" id="ARBA00004906"/>
    </source>
</evidence>
<feature type="zinc finger region" description="TRAF-type" evidence="17">
    <location>
        <begin position="214"/>
        <end position="268"/>
    </location>
</feature>
<reference evidence="23" key="3">
    <citation type="submission" date="2025-09" db="UniProtKB">
        <authorList>
            <consortium name="Ensembl"/>
        </authorList>
    </citation>
    <scope>IDENTIFICATION</scope>
</reference>
<dbReference type="PROSITE" id="PS50089">
    <property type="entry name" value="ZF_RING_2"/>
    <property type="match status" value="1"/>
</dbReference>
<dbReference type="GO" id="GO:0016567">
    <property type="term" value="P:protein ubiquitination"/>
    <property type="evidence" value="ECO:0007669"/>
    <property type="project" value="UniProtKB-UniPathway"/>
</dbReference>
<evidence type="ECO:0000256" key="15">
    <source>
        <dbReference type="ARBA" id="ARBA00023242"/>
    </source>
</evidence>
<evidence type="ECO:0000256" key="16">
    <source>
        <dbReference type="PIRNR" id="PIRNR015614"/>
    </source>
</evidence>
<dbReference type="EC" id="2.3.2.27" evidence="16"/>
<dbReference type="PIRSF" id="PIRSF015614">
    <property type="entry name" value="TRAF"/>
    <property type="match status" value="1"/>
</dbReference>
<dbReference type="PANTHER" id="PTHR10131:SF152">
    <property type="entry name" value="TNF RECEPTOR-ASSOCIATED FACTOR 6"/>
    <property type="match status" value="1"/>
</dbReference>
<evidence type="ECO:0000256" key="9">
    <source>
        <dbReference type="ARBA" id="ARBA00022679"/>
    </source>
</evidence>
<keyword evidence="13" id="KW-0833">Ubl conjugation pathway</keyword>
<dbReference type="CDD" id="cd16643">
    <property type="entry name" value="mRING-HC-C3HC3D_TRAF6"/>
    <property type="match status" value="1"/>
</dbReference>
<evidence type="ECO:0000256" key="8">
    <source>
        <dbReference type="ARBA" id="ARBA00022677"/>
    </source>
</evidence>
<dbReference type="GO" id="GO:0045087">
    <property type="term" value="P:innate immune response"/>
    <property type="evidence" value="ECO:0007669"/>
    <property type="project" value="Ensembl"/>
</dbReference>
<evidence type="ECO:0000256" key="18">
    <source>
        <dbReference type="SAM" id="Coils"/>
    </source>
</evidence>
<dbReference type="Ensembl" id="ENSGACT00000022691.2">
    <property type="protein sequence ID" value="ENSGACP00000022648.1"/>
    <property type="gene ID" value="ENSGACG00000017142.2"/>
</dbReference>
<dbReference type="Pfam" id="PF21355">
    <property type="entry name" value="TRAF-mep_MATH"/>
    <property type="match status" value="1"/>
</dbReference>
<feature type="domain" description="TRAF-type" evidence="22">
    <location>
        <begin position="161"/>
        <end position="202"/>
    </location>
</feature>
<dbReference type="GO" id="GO:0005634">
    <property type="term" value="C:nucleus"/>
    <property type="evidence" value="ECO:0007669"/>
    <property type="project" value="UniProtKB-SubCell"/>
</dbReference>
<dbReference type="GO" id="GO:0031663">
    <property type="term" value="P:lipopolysaccharide-mediated signaling pathway"/>
    <property type="evidence" value="ECO:0007669"/>
    <property type="project" value="TreeGrafter"/>
</dbReference>
<keyword evidence="24" id="KW-1185">Reference proteome</keyword>
<dbReference type="OrthoDB" id="6475149at2759"/>
<keyword evidence="10 16" id="KW-0479">Metal-binding</keyword>
<dbReference type="RefSeq" id="XP_040056702.1">
    <property type="nucleotide sequence ID" value="XM_040200768.1"/>
</dbReference>
<dbReference type="FunCoup" id="G3PYF8">
    <property type="interactions" value="681"/>
</dbReference>
<keyword evidence="12 17" id="KW-0863">Zinc-finger</keyword>
<dbReference type="UniPathway" id="UPA00143"/>
<dbReference type="GO" id="GO:0141124">
    <property type="term" value="P:intracellular signaling cassette"/>
    <property type="evidence" value="ECO:0007669"/>
    <property type="project" value="UniProtKB-ARBA"/>
</dbReference>
<dbReference type="InterPro" id="IPR001293">
    <property type="entry name" value="Znf_TRAF"/>
</dbReference>
<evidence type="ECO:0000256" key="3">
    <source>
        <dbReference type="ARBA" id="ARBA00004502"/>
    </source>
</evidence>
<feature type="zinc finger region" description="TRAF-type" evidence="17">
    <location>
        <begin position="161"/>
        <end position="202"/>
    </location>
</feature>
<dbReference type="InterPro" id="IPR012227">
    <property type="entry name" value="TNF_rcpt-assoc_TRAF_met"/>
</dbReference>